<comment type="subunit">
    <text evidence="1">Component of the mitochondrial contact site and cristae organizing system (MICOS) complex.</text>
</comment>
<accession>A0ABR3JB81</accession>
<gene>
    <name evidence="2" type="ORF">HGRIS_007164</name>
</gene>
<comment type="caution">
    <text evidence="2">The sequence shown here is derived from an EMBL/GenBank/DDBJ whole genome shotgun (WGS) entry which is preliminary data.</text>
</comment>
<keyword evidence="1" id="KW-0999">Mitochondrion inner membrane</keyword>
<comment type="function">
    <text evidence="1">Component of the MICOS complex, a large protein complex of the mitochondrial inner membrane that plays crucial roles in the maintenance of crista junctions, inner membrane architecture, and formation of contact sites to the outer membrane.</text>
</comment>
<dbReference type="InterPro" id="IPR019166">
    <property type="entry name" value="MIC26/MIC27"/>
</dbReference>
<dbReference type="EMBL" id="JASNQZ010000010">
    <property type="protein sequence ID" value="KAL0952954.1"/>
    <property type="molecule type" value="Genomic_DNA"/>
</dbReference>
<reference evidence="3" key="1">
    <citation type="submission" date="2024-06" db="EMBL/GenBank/DDBJ databases">
        <title>Multi-omics analyses provide insights into the biosynthesis of the anticancer antibiotic pleurotin in Hohenbuehelia grisea.</title>
        <authorList>
            <person name="Weaver J.A."/>
            <person name="Alberti F."/>
        </authorList>
    </citation>
    <scope>NUCLEOTIDE SEQUENCE [LARGE SCALE GENOMIC DNA]</scope>
    <source>
        <strain evidence="3">T-177</strain>
    </source>
</reference>
<dbReference type="InterPro" id="IPR033181">
    <property type="entry name" value="Mic26_fungi"/>
</dbReference>
<keyword evidence="1" id="KW-0496">Mitochondrion</keyword>
<organism evidence="2 3">
    <name type="scientific">Hohenbuehelia grisea</name>
    <dbReference type="NCBI Taxonomy" id="104357"/>
    <lineage>
        <taxon>Eukaryota</taxon>
        <taxon>Fungi</taxon>
        <taxon>Dikarya</taxon>
        <taxon>Basidiomycota</taxon>
        <taxon>Agaricomycotina</taxon>
        <taxon>Agaricomycetes</taxon>
        <taxon>Agaricomycetidae</taxon>
        <taxon>Agaricales</taxon>
        <taxon>Pleurotineae</taxon>
        <taxon>Pleurotaceae</taxon>
        <taxon>Hohenbuehelia</taxon>
    </lineage>
</organism>
<dbReference type="Proteomes" id="UP001556367">
    <property type="component" value="Unassembled WGS sequence"/>
</dbReference>
<evidence type="ECO:0000313" key="3">
    <source>
        <dbReference type="Proteomes" id="UP001556367"/>
    </source>
</evidence>
<comment type="subcellular location">
    <subcellularLocation>
        <location evidence="1">Mitochondrion inner membrane</location>
    </subcellularLocation>
</comment>
<proteinExistence type="predicted"/>
<dbReference type="PANTHER" id="PTHR28268:SF1">
    <property type="entry name" value="MICOS SUBUNIT MIC26"/>
    <property type="match status" value="1"/>
</dbReference>
<keyword evidence="1" id="KW-0472">Membrane</keyword>
<name>A0ABR3JB81_9AGAR</name>
<dbReference type="Pfam" id="PF09769">
    <property type="entry name" value="ApoO"/>
    <property type="match status" value="1"/>
</dbReference>
<evidence type="ECO:0000256" key="1">
    <source>
        <dbReference type="RuleBase" id="RU363021"/>
    </source>
</evidence>
<evidence type="ECO:0000313" key="2">
    <source>
        <dbReference type="EMBL" id="KAL0952954.1"/>
    </source>
</evidence>
<dbReference type="PANTHER" id="PTHR28268">
    <property type="entry name" value="MICOS SUBUNIT MIC26"/>
    <property type="match status" value="1"/>
</dbReference>
<keyword evidence="3" id="KW-1185">Reference proteome</keyword>
<sequence length="257" mass="28449">MFRAALRPRRVAAFAAATGVVLHTPPQDQDKLPIYPLPTPEILLVETHSPLEQQIGVARQAVTQAYNDAYSQVQGVVSKWIGVEHAIENRVKSIIAPDEPLTPGLLYVGISTLTGSILARNRFLPTRLILPPAFFFASLSHFLPRTSANLTGYFSSLEETYFPTVADKHAIANAHSRMAWERVKEATQNGRESFSSGVEIAVDKIQETTGLKLKETLGWGQATERRLVALKDEATKALEHKLDDVKAEVKEQEKKLV</sequence>
<protein>
    <recommendedName>
        <fullName evidence="1">MICOS complex subunit</fullName>
    </recommendedName>
</protein>